<evidence type="ECO:0000313" key="2">
    <source>
        <dbReference type="EMBL" id="ABG52664.1"/>
    </source>
</evidence>
<feature type="domain" description="AAA+ ATPase" evidence="1">
    <location>
        <begin position="287"/>
        <end position="449"/>
    </location>
</feature>
<dbReference type="eggNOG" id="COG0470">
    <property type="taxonomic scope" value="Bacteria"/>
</dbReference>
<dbReference type="PANTHER" id="PTHR37291:SF1">
    <property type="entry name" value="TYPE IV METHYL-DIRECTED RESTRICTION ENZYME ECOKMCRB SUBUNIT"/>
    <property type="match status" value="1"/>
</dbReference>
<dbReference type="InterPro" id="IPR052934">
    <property type="entry name" value="Methyl-DNA_Rec/Restrict_Enz"/>
</dbReference>
<evidence type="ECO:0000259" key="1">
    <source>
        <dbReference type="SMART" id="SM00382"/>
    </source>
</evidence>
<dbReference type="KEGG" id="ter:Tery_3583"/>
<dbReference type="HOGENOM" id="CLU_037298_0_0_3"/>
<sequence>MAIQQLTLFVQLFQEFSDSYPYSLEGLNHRASYEKQRQQGRRNFEEITTAAKAGEDITELIIWKLLPHTNTPSNRQKGVWIYLSESSNTDLSEWFQWLEKQEDWSVITRAIYNFVTSCITDYHKFLVACKNFSKLPYSREFKIGIITPILNAVKPDDFLLINNKSRKVINYLSNTKHTQKLTEYPYINLTGHNLILELAEEMQKQNIPAMRDDDLFDMFCYWLVDVKKYNFISENIKSTDNIYKTNQDQDQKINVINLQPEYTLTQCSQETNFTETELTQWIRAINRKKQAIFQGPPGTGKTFLSQKLAQHLISRGDGFWELIQFHSAYTYEDFIQGIRPQSQDGKLTYPVVPGRFLQFCQKAALNQDICVLIIDEINRANLSQVFGELMYLLEYRDAKIPLAGSAELFSIPKNVRIIGTMNTADRSIALVDHALRRRFAFITLSPKYEILLQYYKEIETNFSVEGLTQLLEAVNQEINDPNYQVGVSFFLRKNIAEEIPDIWQMEIEPYLEEYFFAQPEKVNDFRWEKIQHRMSKTIC</sequence>
<dbReference type="AlphaFoldDB" id="Q10YL0"/>
<dbReference type="OrthoDB" id="9781481at2"/>
<dbReference type="InterPro" id="IPR027417">
    <property type="entry name" value="P-loop_NTPase"/>
</dbReference>
<protein>
    <submittedName>
        <fullName evidence="2">ATPase associated with various cellular activities, AAA_5</fullName>
    </submittedName>
</protein>
<dbReference type="Gene3D" id="3.40.50.300">
    <property type="entry name" value="P-loop containing nucleotide triphosphate hydrolases"/>
    <property type="match status" value="1"/>
</dbReference>
<dbReference type="RefSeq" id="WP_011613001.1">
    <property type="nucleotide sequence ID" value="NC_008312.1"/>
</dbReference>
<dbReference type="CDD" id="cd00009">
    <property type="entry name" value="AAA"/>
    <property type="match status" value="1"/>
</dbReference>
<dbReference type="STRING" id="203124.Tery_3583"/>
<dbReference type="InterPro" id="IPR011704">
    <property type="entry name" value="ATPase_dyneun-rel_AAA"/>
</dbReference>
<dbReference type="GO" id="GO:0016887">
    <property type="term" value="F:ATP hydrolysis activity"/>
    <property type="evidence" value="ECO:0007669"/>
    <property type="project" value="InterPro"/>
</dbReference>
<dbReference type="EMBL" id="CP000393">
    <property type="protein sequence ID" value="ABG52664.1"/>
    <property type="molecule type" value="Genomic_DNA"/>
</dbReference>
<gene>
    <name evidence="2" type="ordered locus">Tery_3583</name>
</gene>
<accession>Q10YL0</accession>
<dbReference type="SUPFAM" id="SSF52540">
    <property type="entry name" value="P-loop containing nucleoside triphosphate hydrolases"/>
    <property type="match status" value="1"/>
</dbReference>
<proteinExistence type="predicted"/>
<dbReference type="eggNOG" id="COG1401">
    <property type="taxonomic scope" value="Bacteria"/>
</dbReference>
<dbReference type="REBASE" id="13425">
    <property type="entry name" value="TerMcrBCP"/>
</dbReference>
<dbReference type="SMART" id="SM00382">
    <property type="entry name" value="AAA"/>
    <property type="match status" value="1"/>
</dbReference>
<organism evidence="2">
    <name type="scientific">Trichodesmium erythraeum (strain IMS101)</name>
    <dbReference type="NCBI Taxonomy" id="203124"/>
    <lineage>
        <taxon>Bacteria</taxon>
        <taxon>Bacillati</taxon>
        <taxon>Cyanobacteriota</taxon>
        <taxon>Cyanophyceae</taxon>
        <taxon>Oscillatoriophycideae</taxon>
        <taxon>Oscillatoriales</taxon>
        <taxon>Microcoleaceae</taxon>
        <taxon>Trichodesmium</taxon>
    </lineage>
</organism>
<dbReference type="PANTHER" id="PTHR37291">
    <property type="entry name" value="5-METHYLCYTOSINE-SPECIFIC RESTRICTION ENZYME B"/>
    <property type="match status" value="1"/>
</dbReference>
<dbReference type="Pfam" id="PF07728">
    <property type="entry name" value="AAA_5"/>
    <property type="match status" value="1"/>
</dbReference>
<name>Q10YL0_TRIEI</name>
<dbReference type="GO" id="GO:0005524">
    <property type="term" value="F:ATP binding"/>
    <property type="evidence" value="ECO:0007669"/>
    <property type="project" value="InterPro"/>
</dbReference>
<reference evidence="2" key="1">
    <citation type="submission" date="2006-06" db="EMBL/GenBank/DDBJ databases">
        <title>Complete sequence of Trichodesmium erythraeum IMS101.</title>
        <authorList>
            <consortium name="US DOE Joint Genome Institute"/>
            <person name="Copeland A."/>
            <person name="Lucas S."/>
            <person name="Lapidus A."/>
            <person name="Barry K."/>
            <person name="Detter J.C."/>
            <person name="Glavina del Rio T."/>
            <person name="Hammon N."/>
            <person name="Israni S."/>
            <person name="Dalin E."/>
            <person name="Tice H."/>
            <person name="Pitluck S."/>
            <person name="Kiss H."/>
            <person name="Munk A.C."/>
            <person name="Brettin T."/>
            <person name="Bruce D."/>
            <person name="Han C."/>
            <person name="Tapia R."/>
            <person name="Gilna P."/>
            <person name="Schmutz J."/>
            <person name="Larimer F."/>
            <person name="Land M."/>
            <person name="Hauser L."/>
            <person name="Kyrpides N."/>
            <person name="Kim E."/>
            <person name="Richardson P."/>
        </authorList>
    </citation>
    <scope>NUCLEOTIDE SEQUENCE [LARGE SCALE GENOMIC DNA]</scope>
    <source>
        <strain evidence="2">IMS101</strain>
    </source>
</reference>
<dbReference type="InterPro" id="IPR003593">
    <property type="entry name" value="AAA+_ATPase"/>
</dbReference>